<dbReference type="GO" id="GO:0016788">
    <property type="term" value="F:hydrolase activity, acting on ester bonds"/>
    <property type="evidence" value="ECO:0007669"/>
    <property type="project" value="InterPro"/>
</dbReference>
<feature type="binding site" evidence="2">
    <location>
        <position position="149"/>
    </location>
    <ligand>
        <name>a divalent metal cation</name>
        <dbReference type="ChEBI" id="CHEBI:60240"/>
        <label>2</label>
    </ligand>
</feature>
<reference evidence="3 4" key="1">
    <citation type="journal article" date="2016" name="Nat. Commun.">
        <title>Thousands of microbial genomes shed light on interconnected biogeochemical processes in an aquifer system.</title>
        <authorList>
            <person name="Anantharaman K."/>
            <person name="Brown C.T."/>
            <person name="Hug L.A."/>
            <person name="Sharon I."/>
            <person name="Castelle C.J."/>
            <person name="Probst A.J."/>
            <person name="Thomas B.C."/>
            <person name="Singh A."/>
            <person name="Wilkins M.J."/>
            <person name="Karaoz U."/>
            <person name="Brodie E.L."/>
            <person name="Williams K.H."/>
            <person name="Hubbard S.S."/>
            <person name="Banfield J.F."/>
        </authorList>
    </citation>
    <scope>NUCLEOTIDE SEQUENCE [LARGE SCALE GENOMIC DNA]</scope>
</reference>
<dbReference type="PROSITE" id="PS01091">
    <property type="entry name" value="TATD_3"/>
    <property type="match status" value="1"/>
</dbReference>
<evidence type="ECO:0008006" key="5">
    <source>
        <dbReference type="Google" id="ProtNLM"/>
    </source>
</evidence>
<evidence type="ECO:0000256" key="2">
    <source>
        <dbReference type="PIRSR" id="PIRSR005902-1"/>
    </source>
</evidence>
<dbReference type="EMBL" id="MHKU01000027">
    <property type="protein sequence ID" value="OGY96597.1"/>
    <property type="molecule type" value="Genomic_DNA"/>
</dbReference>
<dbReference type="InterPro" id="IPR018228">
    <property type="entry name" value="DNase_TatD-rel_CS"/>
</dbReference>
<dbReference type="InterPro" id="IPR032466">
    <property type="entry name" value="Metal_Hydrolase"/>
</dbReference>
<dbReference type="Pfam" id="PF01026">
    <property type="entry name" value="TatD_DNase"/>
    <property type="match status" value="1"/>
</dbReference>
<dbReference type="PIRSF" id="PIRSF005902">
    <property type="entry name" value="DNase_TatD"/>
    <property type="match status" value="1"/>
</dbReference>
<evidence type="ECO:0000313" key="4">
    <source>
        <dbReference type="Proteomes" id="UP000176648"/>
    </source>
</evidence>
<organism evidence="3 4">
    <name type="scientific">Candidatus Liptonbacteria bacterium GWB1_49_6</name>
    <dbReference type="NCBI Taxonomy" id="1798644"/>
    <lineage>
        <taxon>Bacteria</taxon>
        <taxon>Candidatus Liptoniibacteriota</taxon>
    </lineage>
</organism>
<evidence type="ECO:0000256" key="1">
    <source>
        <dbReference type="ARBA" id="ARBA00022801"/>
    </source>
</evidence>
<dbReference type="PANTHER" id="PTHR46124">
    <property type="entry name" value="D-AMINOACYL-TRNA DEACYLASE"/>
    <property type="match status" value="1"/>
</dbReference>
<keyword evidence="2" id="KW-0479">Metal-binding</keyword>
<feature type="binding site" evidence="2">
    <location>
        <position position="6"/>
    </location>
    <ligand>
        <name>a divalent metal cation</name>
        <dbReference type="ChEBI" id="CHEBI:60240"/>
        <label>1</label>
    </ligand>
</feature>
<feature type="binding site" evidence="2">
    <location>
        <position position="112"/>
    </location>
    <ligand>
        <name>a divalent metal cation</name>
        <dbReference type="ChEBI" id="CHEBI:60240"/>
        <label>1</label>
    </ligand>
</feature>
<dbReference type="STRING" id="1798644.A2122_02685"/>
<accession>A0A1G2C7X0</accession>
<feature type="binding site" evidence="2">
    <location>
        <position position="8"/>
    </location>
    <ligand>
        <name>a divalent metal cation</name>
        <dbReference type="ChEBI" id="CHEBI:60240"/>
        <label>1</label>
    </ligand>
</feature>
<protein>
    <recommendedName>
        <fullName evidence="5">Hydrolase TatD</fullName>
    </recommendedName>
</protein>
<dbReference type="Gene3D" id="3.20.20.140">
    <property type="entry name" value="Metal-dependent hydrolases"/>
    <property type="match status" value="1"/>
</dbReference>
<dbReference type="SUPFAM" id="SSF51556">
    <property type="entry name" value="Metallo-dependent hydrolases"/>
    <property type="match status" value="1"/>
</dbReference>
<dbReference type="CDD" id="cd01310">
    <property type="entry name" value="TatD_DNAse"/>
    <property type="match status" value="1"/>
</dbReference>
<evidence type="ECO:0000313" key="3">
    <source>
        <dbReference type="EMBL" id="OGY96597.1"/>
    </source>
</evidence>
<proteinExistence type="predicted"/>
<dbReference type="GO" id="GO:0046872">
    <property type="term" value="F:metal ion binding"/>
    <property type="evidence" value="ECO:0007669"/>
    <property type="project" value="UniProtKB-KW"/>
</dbReference>
<comment type="caution">
    <text evidence="3">The sequence shown here is derived from an EMBL/GenBank/DDBJ whole genome shotgun (WGS) entry which is preliminary data.</text>
</comment>
<gene>
    <name evidence="3" type="ORF">A2122_02685</name>
</gene>
<dbReference type="Proteomes" id="UP000176648">
    <property type="component" value="Unassembled WGS sequence"/>
</dbReference>
<dbReference type="PANTHER" id="PTHR46124:SF2">
    <property type="entry name" value="D-AMINOACYL-TRNA DEACYLASE"/>
    <property type="match status" value="1"/>
</dbReference>
<dbReference type="AlphaFoldDB" id="A0A1G2C7X0"/>
<sequence length="284" mass="32441">MFFDAHTHAHFAAFENDWKEVIGRALARNVWLVNVGTQRDTSRRAIEVANEYKEGVYATVGLHPIHTEKSYHDVKELGTGDKAQEFTSRGEEFNYDTYKKLTEDPKVVAIGECGLDYYRLGEETKKRQAEMFIKQIELAHEVKKPLMIHCRNSPSPSRGGNAFDDLISLLSTHYSLLPNPPGIVHFFSGTPDDAKKILDMGFSFTFGGVITFTRDYDETIKIIPMDRILSETDAPYVSPVPYRGKRNEPAYVIEVVKKLAELKNIEVEEMEDQIFKNAKNIFRI</sequence>
<name>A0A1G2C7X0_9BACT</name>
<feature type="binding site" evidence="2">
    <location>
        <position position="233"/>
    </location>
    <ligand>
        <name>a divalent metal cation</name>
        <dbReference type="ChEBI" id="CHEBI:60240"/>
        <label>1</label>
    </ligand>
</feature>
<dbReference type="InterPro" id="IPR001130">
    <property type="entry name" value="TatD-like"/>
</dbReference>
<feature type="binding site" evidence="2">
    <location>
        <position position="185"/>
    </location>
    <ligand>
        <name>a divalent metal cation</name>
        <dbReference type="ChEBI" id="CHEBI:60240"/>
        <label>2</label>
    </ligand>
</feature>
<keyword evidence="1" id="KW-0378">Hydrolase</keyword>